<dbReference type="PROSITE" id="PS00028">
    <property type="entry name" value="ZINC_FINGER_C2H2_1"/>
    <property type="match status" value="1"/>
</dbReference>
<feature type="region of interest" description="Disordered" evidence="8">
    <location>
        <begin position="310"/>
        <end position="337"/>
    </location>
</feature>
<accession>A0A9P9AUR4</accession>
<sequence>MPSGQISTDTWLCKPCNLLFSSWEKLHQHKGEMRKAGKPKHLHCKFCSDDFKTERAEILHIREKHAQAQDLECPACGQGPFVRLGGLMDHMENKCIRLDGVTLAEMREKKLEFSKNLEALTHETVKANYTKYMPSIAGDTRSRIMGQSPRQAISENTPPNRGRSTESKVLTGRDPTQQLAQIRSEAALSSVPKATHEISDISHPDHPGFNPARHYSAIIEMYVCPKAGCGKTFKKPMGLMAHLRSASGHFGNIFRCPYCQRCFGSLTAVTQHAEASSVRCQIRETDEYNAYLDQLTAGIIDVSVNRHEDGTPKYKTTESARQNLGQSQAGSSVVGATESTRAKKNYWDDKEIHW</sequence>
<dbReference type="Gene3D" id="3.30.160.60">
    <property type="entry name" value="Classic Zinc Finger"/>
    <property type="match status" value="1"/>
</dbReference>
<dbReference type="GO" id="GO:0005634">
    <property type="term" value="C:nucleus"/>
    <property type="evidence" value="ECO:0007669"/>
    <property type="project" value="UniProtKB-SubCell"/>
</dbReference>
<dbReference type="SUPFAM" id="SSF57667">
    <property type="entry name" value="beta-beta-alpha zinc fingers"/>
    <property type="match status" value="1"/>
</dbReference>
<evidence type="ECO:0000256" key="8">
    <source>
        <dbReference type="SAM" id="MobiDB-lite"/>
    </source>
</evidence>
<keyword evidence="4 7" id="KW-0863">Zinc-finger</keyword>
<comment type="subcellular location">
    <subcellularLocation>
        <location evidence="1">Nucleus</location>
    </subcellularLocation>
</comment>
<feature type="region of interest" description="Disordered" evidence="8">
    <location>
        <begin position="141"/>
        <end position="206"/>
    </location>
</feature>
<dbReference type="PROSITE" id="PS50157">
    <property type="entry name" value="ZINC_FINGER_C2H2_2"/>
    <property type="match status" value="1"/>
</dbReference>
<protein>
    <submittedName>
        <fullName evidence="10">C2H2 finger domain protein</fullName>
    </submittedName>
</protein>
<keyword evidence="6" id="KW-0539">Nucleus</keyword>
<dbReference type="SMART" id="SM00355">
    <property type="entry name" value="ZnF_C2H2"/>
    <property type="match status" value="3"/>
</dbReference>
<evidence type="ECO:0000256" key="2">
    <source>
        <dbReference type="ARBA" id="ARBA00022723"/>
    </source>
</evidence>
<evidence type="ECO:0000259" key="9">
    <source>
        <dbReference type="PROSITE" id="PS50157"/>
    </source>
</evidence>
<evidence type="ECO:0000256" key="4">
    <source>
        <dbReference type="ARBA" id="ARBA00022771"/>
    </source>
</evidence>
<keyword evidence="5" id="KW-0862">Zinc</keyword>
<evidence type="ECO:0000256" key="5">
    <source>
        <dbReference type="ARBA" id="ARBA00022833"/>
    </source>
</evidence>
<proteinExistence type="predicted"/>
<keyword evidence="3" id="KW-0677">Repeat</keyword>
<evidence type="ECO:0000313" key="11">
    <source>
        <dbReference type="Proteomes" id="UP000777438"/>
    </source>
</evidence>
<dbReference type="Proteomes" id="UP000777438">
    <property type="component" value="Unassembled WGS sequence"/>
</dbReference>
<gene>
    <name evidence="10" type="ORF">B0T10DRAFT_509684</name>
</gene>
<feature type="compositionally biased region" description="Basic and acidic residues" evidence="8">
    <location>
        <begin position="194"/>
        <end position="206"/>
    </location>
</feature>
<evidence type="ECO:0000313" key="10">
    <source>
        <dbReference type="EMBL" id="KAH6893101.1"/>
    </source>
</evidence>
<dbReference type="InterPro" id="IPR050888">
    <property type="entry name" value="ZnF_C2H2-type_TF"/>
</dbReference>
<keyword evidence="11" id="KW-1185">Reference proteome</keyword>
<evidence type="ECO:0000256" key="3">
    <source>
        <dbReference type="ARBA" id="ARBA00022737"/>
    </source>
</evidence>
<keyword evidence="2" id="KW-0479">Metal-binding</keyword>
<evidence type="ECO:0000256" key="7">
    <source>
        <dbReference type="PROSITE-ProRule" id="PRU00042"/>
    </source>
</evidence>
<comment type="caution">
    <text evidence="10">The sequence shown here is derived from an EMBL/GenBank/DDBJ whole genome shotgun (WGS) entry which is preliminary data.</text>
</comment>
<dbReference type="GO" id="GO:0008270">
    <property type="term" value="F:zinc ion binding"/>
    <property type="evidence" value="ECO:0007669"/>
    <property type="project" value="UniProtKB-KW"/>
</dbReference>
<dbReference type="OrthoDB" id="8117402at2759"/>
<evidence type="ECO:0000256" key="1">
    <source>
        <dbReference type="ARBA" id="ARBA00004123"/>
    </source>
</evidence>
<dbReference type="EMBL" id="JAGPYM010000006">
    <property type="protein sequence ID" value="KAH6893101.1"/>
    <property type="molecule type" value="Genomic_DNA"/>
</dbReference>
<reference evidence="10 11" key="1">
    <citation type="journal article" date="2021" name="Nat. Commun.">
        <title>Genetic determinants of endophytism in the Arabidopsis root mycobiome.</title>
        <authorList>
            <person name="Mesny F."/>
            <person name="Miyauchi S."/>
            <person name="Thiergart T."/>
            <person name="Pickel B."/>
            <person name="Atanasova L."/>
            <person name="Karlsson M."/>
            <person name="Huettel B."/>
            <person name="Barry K.W."/>
            <person name="Haridas S."/>
            <person name="Chen C."/>
            <person name="Bauer D."/>
            <person name="Andreopoulos W."/>
            <person name="Pangilinan J."/>
            <person name="LaButti K."/>
            <person name="Riley R."/>
            <person name="Lipzen A."/>
            <person name="Clum A."/>
            <person name="Drula E."/>
            <person name="Henrissat B."/>
            <person name="Kohler A."/>
            <person name="Grigoriev I.V."/>
            <person name="Martin F.M."/>
            <person name="Hacquard S."/>
        </authorList>
    </citation>
    <scope>NUCLEOTIDE SEQUENCE [LARGE SCALE GENOMIC DNA]</scope>
    <source>
        <strain evidence="10 11">MPI-CAGE-CH-0241</strain>
    </source>
</reference>
<feature type="compositionally biased region" description="Polar residues" evidence="8">
    <location>
        <begin position="319"/>
        <end position="331"/>
    </location>
</feature>
<evidence type="ECO:0000256" key="6">
    <source>
        <dbReference type="ARBA" id="ARBA00023242"/>
    </source>
</evidence>
<dbReference type="Pfam" id="PF00096">
    <property type="entry name" value="zf-C2H2"/>
    <property type="match status" value="1"/>
</dbReference>
<feature type="compositionally biased region" description="Polar residues" evidence="8">
    <location>
        <begin position="148"/>
        <end position="159"/>
    </location>
</feature>
<name>A0A9P9AUR4_9HYPO</name>
<dbReference type="InterPro" id="IPR013087">
    <property type="entry name" value="Znf_C2H2_type"/>
</dbReference>
<dbReference type="InterPro" id="IPR036236">
    <property type="entry name" value="Znf_C2H2_sf"/>
</dbReference>
<feature type="domain" description="C2H2-type" evidence="9">
    <location>
        <begin position="222"/>
        <end position="251"/>
    </location>
</feature>
<dbReference type="PANTHER" id="PTHR24406">
    <property type="entry name" value="TRANSCRIPTIONAL REPRESSOR CTCFL-RELATED"/>
    <property type="match status" value="1"/>
</dbReference>
<organism evidence="10 11">
    <name type="scientific">Thelonectria olida</name>
    <dbReference type="NCBI Taxonomy" id="1576542"/>
    <lineage>
        <taxon>Eukaryota</taxon>
        <taxon>Fungi</taxon>
        <taxon>Dikarya</taxon>
        <taxon>Ascomycota</taxon>
        <taxon>Pezizomycotina</taxon>
        <taxon>Sordariomycetes</taxon>
        <taxon>Hypocreomycetidae</taxon>
        <taxon>Hypocreales</taxon>
        <taxon>Nectriaceae</taxon>
        <taxon>Thelonectria</taxon>
    </lineage>
</organism>
<dbReference type="AlphaFoldDB" id="A0A9P9AUR4"/>